<keyword evidence="2 4" id="KW-0560">Oxidoreductase</keyword>
<feature type="domain" description="D-isomer specific 2-hydroxyacid dehydrogenase NAD-binding" evidence="6">
    <location>
        <begin position="116"/>
        <end position="294"/>
    </location>
</feature>
<dbReference type="OrthoDB" id="117809at2"/>
<dbReference type="InterPro" id="IPR006139">
    <property type="entry name" value="D-isomer_2_OHA_DH_cat_dom"/>
</dbReference>
<comment type="similarity">
    <text evidence="1 4">Belongs to the D-isomer specific 2-hydroxyacid dehydrogenase family.</text>
</comment>
<comment type="caution">
    <text evidence="7">The sequence shown here is derived from an EMBL/GenBank/DDBJ whole genome shotgun (WGS) entry which is preliminary data.</text>
</comment>
<dbReference type="PANTHER" id="PTHR10996:SF178">
    <property type="entry name" value="2-HYDROXYACID DEHYDROGENASE YGL185C-RELATED"/>
    <property type="match status" value="1"/>
</dbReference>
<keyword evidence="8" id="KW-1185">Reference proteome</keyword>
<dbReference type="PROSITE" id="PS00671">
    <property type="entry name" value="D_2_HYDROXYACID_DH_3"/>
    <property type="match status" value="1"/>
</dbReference>
<evidence type="ECO:0000259" key="5">
    <source>
        <dbReference type="Pfam" id="PF00389"/>
    </source>
</evidence>
<dbReference type="FunFam" id="3.40.50.720:FF:000203">
    <property type="entry name" value="D-3-phosphoglycerate dehydrogenase (SerA)"/>
    <property type="match status" value="1"/>
</dbReference>
<dbReference type="Gene3D" id="3.40.50.720">
    <property type="entry name" value="NAD(P)-binding Rossmann-like Domain"/>
    <property type="match status" value="2"/>
</dbReference>
<dbReference type="CDD" id="cd05301">
    <property type="entry name" value="GDH"/>
    <property type="match status" value="1"/>
</dbReference>
<sequence>MSPAATGRAGVVVLSTLPGDAVERLRAEHDVRYRDEDSSVPPGELPMLLAGADAVVVTLSQRVDETFLDAVGPQLKVVANVAVGYDNVDVAACRERGVVVTNTPGVLTDATADIAFALVLMATRRLGEAEREVRTGRPWTWGIFHLIGVSVQGRTIGIIGSGAIGLATARRARAFGMDVLLSGRSAPDPGVVAELGARVVDLDTLLAESDVVSVHAPLGPQTRHLVDADALARMKPTAYLVNTARGPVVDEAALVAALEAGTIAGAGLDVYEDEPHVHPGLLTRDDVVLLPHVGSATIDTRTAMADLAADNVLAVLAGRDPLTPVRG</sequence>
<dbReference type="SUPFAM" id="SSF51735">
    <property type="entry name" value="NAD(P)-binding Rossmann-fold domains"/>
    <property type="match status" value="1"/>
</dbReference>
<organism evidence="7 8">
    <name type="scientific">Phycicoccus duodecadis</name>
    <dbReference type="NCBI Taxonomy" id="173053"/>
    <lineage>
        <taxon>Bacteria</taxon>
        <taxon>Bacillati</taxon>
        <taxon>Actinomycetota</taxon>
        <taxon>Actinomycetes</taxon>
        <taxon>Micrococcales</taxon>
        <taxon>Intrasporangiaceae</taxon>
        <taxon>Phycicoccus</taxon>
    </lineage>
</organism>
<proteinExistence type="inferred from homology"/>
<dbReference type="InterPro" id="IPR006140">
    <property type="entry name" value="D-isomer_DH_NAD-bd"/>
</dbReference>
<evidence type="ECO:0000313" key="8">
    <source>
        <dbReference type="Proteomes" id="UP000233781"/>
    </source>
</evidence>
<dbReference type="Pfam" id="PF02826">
    <property type="entry name" value="2-Hacid_dh_C"/>
    <property type="match status" value="1"/>
</dbReference>
<keyword evidence="3" id="KW-0520">NAD</keyword>
<evidence type="ECO:0000313" key="7">
    <source>
        <dbReference type="EMBL" id="PKW27756.1"/>
    </source>
</evidence>
<protein>
    <submittedName>
        <fullName evidence="7">Glyoxylate reductase</fullName>
    </submittedName>
</protein>
<dbReference type="GO" id="GO:0005829">
    <property type="term" value="C:cytosol"/>
    <property type="evidence" value="ECO:0007669"/>
    <property type="project" value="TreeGrafter"/>
</dbReference>
<evidence type="ECO:0000256" key="2">
    <source>
        <dbReference type="ARBA" id="ARBA00023002"/>
    </source>
</evidence>
<dbReference type="PANTHER" id="PTHR10996">
    <property type="entry name" value="2-HYDROXYACID DEHYDROGENASE-RELATED"/>
    <property type="match status" value="1"/>
</dbReference>
<dbReference type="EMBL" id="PJNE01000001">
    <property type="protein sequence ID" value="PKW27756.1"/>
    <property type="molecule type" value="Genomic_DNA"/>
</dbReference>
<evidence type="ECO:0000256" key="1">
    <source>
        <dbReference type="ARBA" id="ARBA00005854"/>
    </source>
</evidence>
<reference evidence="7 8" key="1">
    <citation type="submission" date="2017-12" db="EMBL/GenBank/DDBJ databases">
        <title>Sequencing the genomes of 1000 Actinobacteria strains.</title>
        <authorList>
            <person name="Klenk H.-P."/>
        </authorList>
    </citation>
    <scope>NUCLEOTIDE SEQUENCE [LARGE SCALE GENOMIC DNA]</scope>
    <source>
        <strain evidence="7 8">DSM 12806</strain>
    </source>
</reference>
<accession>A0A2N3YLN0</accession>
<dbReference type="GO" id="GO:0030267">
    <property type="term" value="F:glyoxylate reductase (NADPH) activity"/>
    <property type="evidence" value="ECO:0007669"/>
    <property type="project" value="TreeGrafter"/>
</dbReference>
<dbReference type="GO" id="GO:0051287">
    <property type="term" value="F:NAD binding"/>
    <property type="evidence" value="ECO:0007669"/>
    <property type="project" value="InterPro"/>
</dbReference>
<dbReference type="Pfam" id="PF00389">
    <property type="entry name" value="2-Hacid_dh"/>
    <property type="match status" value="1"/>
</dbReference>
<dbReference type="Proteomes" id="UP000233781">
    <property type="component" value="Unassembled WGS sequence"/>
</dbReference>
<feature type="domain" description="D-isomer specific 2-hydroxyacid dehydrogenase catalytic" evidence="5">
    <location>
        <begin position="11"/>
        <end position="325"/>
    </location>
</feature>
<evidence type="ECO:0000256" key="3">
    <source>
        <dbReference type="ARBA" id="ARBA00023027"/>
    </source>
</evidence>
<gene>
    <name evidence="7" type="ORF">ATL31_2607</name>
</gene>
<name>A0A2N3YLN0_9MICO</name>
<dbReference type="InterPro" id="IPR050223">
    <property type="entry name" value="D-isomer_2-hydroxyacid_DH"/>
</dbReference>
<dbReference type="RefSeq" id="WP_101396133.1">
    <property type="nucleotide sequence ID" value="NZ_PJNE01000001.1"/>
</dbReference>
<dbReference type="SUPFAM" id="SSF52283">
    <property type="entry name" value="Formate/glycerate dehydrogenase catalytic domain-like"/>
    <property type="match status" value="1"/>
</dbReference>
<dbReference type="GO" id="GO:0016618">
    <property type="term" value="F:hydroxypyruvate reductase [NAD(P)H] activity"/>
    <property type="evidence" value="ECO:0007669"/>
    <property type="project" value="TreeGrafter"/>
</dbReference>
<evidence type="ECO:0000256" key="4">
    <source>
        <dbReference type="RuleBase" id="RU003719"/>
    </source>
</evidence>
<dbReference type="PROSITE" id="PS00670">
    <property type="entry name" value="D_2_HYDROXYACID_DH_2"/>
    <property type="match status" value="1"/>
</dbReference>
<dbReference type="AlphaFoldDB" id="A0A2N3YLN0"/>
<dbReference type="InterPro" id="IPR029753">
    <property type="entry name" value="D-isomer_DH_CS"/>
</dbReference>
<dbReference type="InterPro" id="IPR036291">
    <property type="entry name" value="NAD(P)-bd_dom_sf"/>
</dbReference>
<evidence type="ECO:0000259" key="6">
    <source>
        <dbReference type="Pfam" id="PF02826"/>
    </source>
</evidence>